<protein>
    <submittedName>
        <fullName evidence="1">Uncharacterized protein</fullName>
    </submittedName>
</protein>
<accession>A0A2T2PBS0</accession>
<keyword evidence="2" id="KW-1185">Reference proteome</keyword>
<dbReference type="Proteomes" id="UP000240883">
    <property type="component" value="Unassembled WGS sequence"/>
</dbReference>
<dbReference type="EMBL" id="KZ678128">
    <property type="protein sequence ID" value="PSN74818.1"/>
    <property type="molecule type" value="Genomic_DNA"/>
</dbReference>
<evidence type="ECO:0000313" key="2">
    <source>
        <dbReference type="Proteomes" id="UP000240883"/>
    </source>
</evidence>
<organism evidence="1 2">
    <name type="scientific">Corynespora cassiicola Philippines</name>
    <dbReference type="NCBI Taxonomy" id="1448308"/>
    <lineage>
        <taxon>Eukaryota</taxon>
        <taxon>Fungi</taxon>
        <taxon>Dikarya</taxon>
        <taxon>Ascomycota</taxon>
        <taxon>Pezizomycotina</taxon>
        <taxon>Dothideomycetes</taxon>
        <taxon>Pleosporomycetidae</taxon>
        <taxon>Pleosporales</taxon>
        <taxon>Corynesporascaceae</taxon>
        <taxon>Corynespora</taxon>
    </lineage>
</organism>
<proteinExistence type="predicted"/>
<reference evidence="1 2" key="1">
    <citation type="journal article" date="2018" name="Front. Microbiol.">
        <title>Genome-Wide Analysis of Corynespora cassiicola Leaf Fall Disease Putative Effectors.</title>
        <authorList>
            <person name="Lopez D."/>
            <person name="Ribeiro S."/>
            <person name="Label P."/>
            <person name="Fumanal B."/>
            <person name="Venisse J.S."/>
            <person name="Kohler A."/>
            <person name="de Oliveira R.R."/>
            <person name="Labutti K."/>
            <person name="Lipzen A."/>
            <person name="Lail K."/>
            <person name="Bauer D."/>
            <person name="Ohm R.A."/>
            <person name="Barry K.W."/>
            <person name="Spatafora J."/>
            <person name="Grigoriev I.V."/>
            <person name="Martin F.M."/>
            <person name="Pujade-Renaud V."/>
        </authorList>
    </citation>
    <scope>NUCLEOTIDE SEQUENCE [LARGE SCALE GENOMIC DNA]</scope>
    <source>
        <strain evidence="1 2">Philippines</strain>
    </source>
</reference>
<dbReference type="AlphaFoldDB" id="A0A2T2PBS0"/>
<evidence type="ECO:0000313" key="1">
    <source>
        <dbReference type="EMBL" id="PSN74818.1"/>
    </source>
</evidence>
<name>A0A2T2PBS0_CORCC</name>
<gene>
    <name evidence="1" type="ORF">BS50DRAFT_581592</name>
</gene>
<sequence>MAPAPFLVRYLTACRGRVSEYSGALQVSRIFEYARERGSASTPSELLPLLQHGERQWRSVEPVTLPRQQHAAVTGGLCDRMMLHCDEAVWTPKEGLELFDAEQVLRDWWLARLHQPACRGRHCECLVAWDVPARNLSTESGVLVVTVQNGEDAGLLAAFGPVSCVVRRSGMRKRGRDVGGGQHVNRLMAFAMQDSDELGIDVGYAKAFGEG</sequence>